<proteinExistence type="predicted"/>
<sequence>MKLESFLIVLIFNWILLISVKTVPTRKGLTRHAEKYHTAKDLTKTLNVEAESSVNPQIQKHKEKLKSKLKNTKETDKGDMVNDRSEYFKEYRQKNKERIREYKRNYKIQNKERIRTY</sequence>
<accession>A0ACB1A3B9</accession>
<evidence type="ECO:0000313" key="2">
    <source>
        <dbReference type="Proteomes" id="UP001497535"/>
    </source>
</evidence>
<organism evidence="1 2">
    <name type="scientific">Meloidogyne enterolobii</name>
    <name type="common">Root-knot nematode worm</name>
    <name type="synonym">Meloidogyne mayaguensis</name>
    <dbReference type="NCBI Taxonomy" id="390850"/>
    <lineage>
        <taxon>Eukaryota</taxon>
        <taxon>Metazoa</taxon>
        <taxon>Ecdysozoa</taxon>
        <taxon>Nematoda</taxon>
        <taxon>Chromadorea</taxon>
        <taxon>Rhabditida</taxon>
        <taxon>Tylenchina</taxon>
        <taxon>Tylenchomorpha</taxon>
        <taxon>Tylenchoidea</taxon>
        <taxon>Meloidogynidae</taxon>
        <taxon>Meloidogyninae</taxon>
        <taxon>Meloidogyne</taxon>
    </lineage>
</organism>
<comment type="caution">
    <text evidence="1">The sequence shown here is derived from an EMBL/GenBank/DDBJ whole genome shotgun (WGS) entry which is preliminary data.</text>
</comment>
<evidence type="ECO:0000313" key="1">
    <source>
        <dbReference type="EMBL" id="CAK5084685.1"/>
    </source>
</evidence>
<gene>
    <name evidence="1" type="ORF">MENTE1834_LOCUS32086</name>
</gene>
<keyword evidence="2" id="KW-1185">Reference proteome</keyword>
<dbReference type="Proteomes" id="UP001497535">
    <property type="component" value="Unassembled WGS sequence"/>
</dbReference>
<dbReference type="EMBL" id="CAVMJV010000054">
    <property type="protein sequence ID" value="CAK5084685.1"/>
    <property type="molecule type" value="Genomic_DNA"/>
</dbReference>
<reference evidence="1" key="1">
    <citation type="submission" date="2023-11" db="EMBL/GenBank/DDBJ databases">
        <authorList>
            <person name="Poullet M."/>
        </authorList>
    </citation>
    <scope>NUCLEOTIDE SEQUENCE</scope>
    <source>
        <strain evidence="1">E1834</strain>
    </source>
</reference>
<name>A0ACB1A3B9_MELEN</name>
<protein>
    <submittedName>
        <fullName evidence="1">Uncharacterized protein</fullName>
    </submittedName>
</protein>